<evidence type="ECO:0000313" key="2">
    <source>
        <dbReference type="EMBL" id="VFA88231.1"/>
    </source>
</evidence>
<evidence type="ECO:0000256" key="1">
    <source>
        <dbReference type="SAM" id="Phobius"/>
    </source>
</evidence>
<proteinExistence type="predicted"/>
<keyword evidence="1" id="KW-0812">Transmembrane</keyword>
<keyword evidence="1" id="KW-1133">Transmembrane helix</keyword>
<protein>
    <submittedName>
        <fullName evidence="2">Uncharacterized protein</fullName>
    </submittedName>
</protein>
<dbReference type="GeneID" id="60749787"/>
<feature type="transmembrane region" description="Helical" evidence="1">
    <location>
        <begin position="20"/>
        <end position="40"/>
    </location>
</feature>
<organism evidence="2 3">
    <name type="scientific">Gordonia paraffinivorans</name>
    <dbReference type="NCBI Taxonomy" id="175628"/>
    <lineage>
        <taxon>Bacteria</taxon>
        <taxon>Bacillati</taxon>
        <taxon>Actinomycetota</taxon>
        <taxon>Actinomycetes</taxon>
        <taxon>Mycobacteriales</taxon>
        <taxon>Gordoniaceae</taxon>
        <taxon>Gordonia</taxon>
    </lineage>
</organism>
<sequence>MSTSRASADESDRGPGQLTYAAQTLLVLAQVWAMIGIPAVLDENQLAAFLTISTTSLVVGLCILPSGRTRPWGRILVASALPAFLIVGIGYLVAGST</sequence>
<feature type="transmembrane region" description="Helical" evidence="1">
    <location>
        <begin position="46"/>
        <end position="64"/>
    </location>
</feature>
<dbReference type="RefSeq" id="WP_131734045.1">
    <property type="nucleotide sequence ID" value="NZ_CAACYD010000006.1"/>
</dbReference>
<gene>
    <name evidence="2" type="ORF">NCTC8139_01774</name>
</gene>
<accession>A0ABD7V2A1</accession>
<keyword evidence="1" id="KW-0472">Membrane</keyword>
<feature type="transmembrane region" description="Helical" evidence="1">
    <location>
        <begin position="76"/>
        <end position="94"/>
    </location>
</feature>
<dbReference type="Proteomes" id="UP000360750">
    <property type="component" value="Unassembled WGS sequence"/>
</dbReference>
<reference evidence="2 3" key="1">
    <citation type="submission" date="2019-02" db="EMBL/GenBank/DDBJ databases">
        <authorList>
            <consortium name="Pathogen Informatics"/>
        </authorList>
    </citation>
    <scope>NUCLEOTIDE SEQUENCE [LARGE SCALE GENOMIC DNA]</scope>
    <source>
        <strain evidence="2 3">3012STDY6756503</strain>
    </source>
</reference>
<evidence type="ECO:0000313" key="3">
    <source>
        <dbReference type="Proteomes" id="UP000360750"/>
    </source>
</evidence>
<name>A0ABD7V2A1_9ACTN</name>
<dbReference type="EMBL" id="CAACYD010000006">
    <property type="protein sequence ID" value="VFA88231.1"/>
    <property type="molecule type" value="Genomic_DNA"/>
</dbReference>
<comment type="caution">
    <text evidence="2">The sequence shown here is derived from an EMBL/GenBank/DDBJ whole genome shotgun (WGS) entry which is preliminary data.</text>
</comment>
<dbReference type="AlphaFoldDB" id="A0ABD7V2A1"/>